<dbReference type="PANTHER" id="PTHR30466">
    <property type="entry name" value="FLAVIN REDUCTASE"/>
    <property type="match status" value="1"/>
</dbReference>
<dbReference type="AlphaFoldDB" id="A0A2R7Z2E4"/>
<dbReference type="PROSITE" id="PS51078">
    <property type="entry name" value="ICLR_ED"/>
    <property type="match status" value="1"/>
</dbReference>
<comment type="similarity">
    <text evidence="1">Belongs to the non-flavoprotein flavin reductase family.</text>
</comment>
<dbReference type="PANTHER" id="PTHR30466:SF11">
    <property type="entry name" value="FLAVIN-DEPENDENT MONOOXYGENASE, REDUCTASE SUBUNIT HSAB"/>
    <property type="match status" value="1"/>
</dbReference>
<dbReference type="SMART" id="SM00903">
    <property type="entry name" value="Flavin_Reduct"/>
    <property type="match status" value="1"/>
</dbReference>
<feature type="region of interest" description="Disordered" evidence="3">
    <location>
        <begin position="1"/>
        <end position="43"/>
    </location>
</feature>
<evidence type="ECO:0000256" key="1">
    <source>
        <dbReference type="ARBA" id="ARBA00008898"/>
    </source>
</evidence>
<reference evidence="5 6" key="1">
    <citation type="submission" date="2018-03" db="EMBL/GenBank/DDBJ databases">
        <authorList>
            <person name="Keele B.F."/>
        </authorList>
    </citation>
    <scope>NUCLEOTIDE SEQUENCE [LARGE SCALE GENOMIC DNA]</scope>
    <source>
        <strain evidence="5 6">IB-3</strain>
    </source>
</reference>
<name>A0A2R7Z2E4_9ACTN</name>
<dbReference type="OrthoDB" id="9792858at2"/>
<evidence type="ECO:0000256" key="3">
    <source>
        <dbReference type="SAM" id="MobiDB-lite"/>
    </source>
</evidence>
<dbReference type="InterPro" id="IPR029016">
    <property type="entry name" value="GAF-like_dom_sf"/>
</dbReference>
<dbReference type="Pfam" id="PF01614">
    <property type="entry name" value="IclR_C"/>
    <property type="match status" value="1"/>
</dbReference>
<dbReference type="SUPFAM" id="SSF50475">
    <property type="entry name" value="FMN-binding split barrel"/>
    <property type="match status" value="1"/>
</dbReference>
<protein>
    <submittedName>
        <fullName evidence="5">Flavin reductase</fullName>
    </submittedName>
</protein>
<feature type="domain" description="IclR-ED" evidence="4">
    <location>
        <begin position="206"/>
        <end position="427"/>
    </location>
</feature>
<gene>
    <name evidence="5" type="ORF">C7S10_03565</name>
</gene>
<dbReference type="InterPro" id="IPR012349">
    <property type="entry name" value="Split_barrel_FMN-bd"/>
</dbReference>
<keyword evidence="6" id="KW-1185">Reference proteome</keyword>
<dbReference type="Pfam" id="PF01613">
    <property type="entry name" value="Flavin_Reduct"/>
    <property type="match status" value="1"/>
</dbReference>
<dbReference type="InterPro" id="IPR002563">
    <property type="entry name" value="Flavin_Rdtase-like_dom"/>
</dbReference>
<evidence type="ECO:0000313" key="6">
    <source>
        <dbReference type="Proteomes" id="UP000244867"/>
    </source>
</evidence>
<dbReference type="InterPro" id="IPR050268">
    <property type="entry name" value="NADH-dep_flavin_reductase"/>
</dbReference>
<evidence type="ECO:0000259" key="4">
    <source>
        <dbReference type="PROSITE" id="PS51078"/>
    </source>
</evidence>
<dbReference type="Proteomes" id="UP000244867">
    <property type="component" value="Unassembled WGS sequence"/>
</dbReference>
<comment type="caution">
    <text evidence="5">The sequence shown here is derived from an EMBL/GenBank/DDBJ whole genome shotgun (WGS) entry which is preliminary data.</text>
</comment>
<dbReference type="Gene3D" id="2.30.110.10">
    <property type="entry name" value="Electron Transport, Fmn-binding Protein, Chain A"/>
    <property type="match status" value="1"/>
</dbReference>
<dbReference type="GO" id="GO:0042602">
    <property type="term" value="F:riboflavin reductase (NADPH) activity"/>
    <property type="evidence" value="ECO:0007669"/>
    <property type="project" value="TreeGrafter"/>
</dbReference>
<dbReference type="Gene3D" id="3.30.450.40">
    <property type="match status" value="1"/>
</dbReference>
<evidence type="ECO:0000256" key="2">
    <source>
        <dbReference type="ARBA" id="ARBA00023002"/>
    </source>
</evidence>
<organism evidence="5 6">
    <name type="scientific">Nocardioides currus</name>
    <dbReference type="NCBI Taxonomy" id="2133958"/>
    <lineage>
        <taxon>Bacteria</taxon>
        <taxon>Bacillati</taxon>
        <taxon>Actinomycetota</taxon>
        <taxon>Actinomycetes</taxon>
        <taxon>Propionibacteriales</taxon>
        <taxon>Nocardioidaceae</taxon>
        <taxon>Nocardioides</taxon>
    </lineage>
</organism>
<dbReference type="GO" id="GO:0010181">
    <property type="term" value="F:FMN binding"/>
    <property type="evidence" value="ECO:0007669"/>
    <property type="project" value="InterPro"/>
</dbReference>
<dbReference type="EMBL" id="PYXZ01000001">
    <property type="protein sequence ID" value="PUA82803.1"/>
    <property type="molecule type" value="Genomic_DNA"/>
</dbReference>
<evidence type="ECO:0000313" key="5">
    <source>
        <dbReference type="EMBL" id="PUA82803.1"/>
    </source>
</evidence>
<proteinExistence type="inferred from homology"/>
<dbReference type="InterPro" id="IPR014757">
    <property type="entry name" value="Tscrpt_reg_IclR_C"/>
</dbReference>
<sequence length="436" mass="48098">MRRPFAHISSGRPRWADPTHLTNPTRADHDHRPRPQRLPVNTDVPFDSATYRQVLGHFPTGVAAITAITTDGTPTGMAVGSFTSVSLDPPLVAFLPDKSSTTFPLIRESGRFCVNFLTHEQEWMCRTFATKGADKFAGVTWRPASTTGSPVIDDALGWIDCEIGDIHDAGDHYIVIGEVKDLGVSGRSMPLVFFQGGFGHFSSLTLSSAFDTQLLRELKFAEVARPYVEGLVEDLDVECLAMVRQGEEMLTLASWGGSRERQVPSRVGQRQPLLPPMGALLVAWNGRETIDSWLDLARDDEEEKAVLRSILDRVRDRGWSLGLDSPAQRSFAEAVARVAPEGPTPDQRREMVRIAQTIMTIDSEPERLRPGHLNNVRSISAPVFGPNGGVEMMLTLFGFRDMTTEEIHQQRDRLLATADQVIAAIGGRRPAPVAVR</sequence>
<keyword evidence="2" id="KW-0560">Oxidoreductase</keyword>
<accession>A0A2R7Z2E4</accession>
<dbReference type="SUPFAM" id="SSF55781">
    <property type="entry name" value="GAF domain-like"/>
    <property type="match status" value="1"/>
</dbReference>